<accession>A0ABP6QPH4</accession>
<gene>
    <name evidence="1" type="ORF">GCM10010468_81990</name>
</gene>
<dbReference type="RefSeq" id="WP_344840264.1">
    <property type="nucleotide sequence ID" value="NZ_BAAAUV010000062.1"/>
</dbReference>
<dbReference type="InterPro" id="IPR045682">
    <property type="entry name" value="DUF6193"/>
</dbReference>
<name>A0ABP6QPH4_9ACTN</name>
<dbReference type="Pfam" id="PF19692">
    <property type="entry name" value="DUF6193"/>
    <property type="match status" value="1"/>
</dbReference>
<dbReference type="Proteomes" id="UP001501237">
    <property type="component" value="Unassembled WGS sequence"/>
</dbReference>
<organism evidence="1 2">
    <name type="scientific">Actinocorallia longicatena</name>
    <dbReference type="NCBI Taxonomy" id="111803"/>
    <lineage>
        <taxon>Bacteria</taxon>
        <taxon>Bacillati</taxon>
        <taxon>Actinomycetota</taxon>
        <taxon>Actinomycetes</taxon>
        <taxon>Streptosporangiales</taxon>
        <taxon>Thermomonosporaceae</taxon>
        <taxon>Actinocorallia</taxon>
    </lineage>
</organism>
<keyword evidence="2" id="KW-1185">Reference proteome</keyword>
<dbReference type="EMBL" id="BAAAUV010000062">
    <property type="protein sequence ID" value="GAA3243849.1"/>
    <property type="molecule type" value="Genomic_DNA"/>
</dbReference>
<reference evidence="2" key="1">
    <citation type="journal article" date="2019" name="Int. J. Syst. Evol. Microbiol.">
        <title>The Global Catalogue of Microorganisms (GCM) 10K type strain sequencing project: providing services to taxonomists for standard genome sequencing and annotation.</title>
        <authorList>
            <consortium name="The Broad Institute Genomics Platform"/>
            <consortium name="The Broad Institute Genome Sequencing Center for Infectious Disease"/>
            <person name="Wu L."/>
            <person name="Ma J."/>
        </authorList>
    </citation>
    <scope>NUCLEOTIDE SEQUENCE [LARGE SCALE GENOMIC DNA]</scope>
    <source>
        <strain evidence="2">JCM 9377</strain>
    </source>
</reference>
<evidence type="ECO:0000313" key="2">
    <source>
        <dbReference type="Proteomes" id="UP001501237"/>
    </source>
</evidence>
<protein>
    <submittedName>
        <fullName evidence="1">Uncharacterized protein</fullName>
    </submittedName>
</protein>
<sequence>MEFWERGVTMARGKTTDLAAASGATAAWQTGSRLAALHEAWPFVHYGELAEAYERGNPTQVQWELLRRPGGPIDPDLIETAYAQSALRMLFPFSSHSSLNLSRCTRFPYSADLPVIYPLADRRFTIFWASGSPYGTGHIAEADTAADAVAVVVARLPAGCGPAIDGTAEGLDELCSDST</sequence>
<proteinExistence type="predicted"/>
<comment type="caution">
    <text evidence="1">The sequence shown here is derived from an EMBL/GenBank/DDBJ whole genome shotgun (WGS) entry which is preliminary data.</text>
</comment>
<evidence type="ECO:0000313" key="1">
    <source>
        <dbReference type="EMBL" id="GAA3243849.1"/>
    </source>
</evidence>